<dbReference type="Proteomes" id="UP000178794">
    <property type="component" value="Unassembled WGS sequence"/>
</dbReference>
<evidence type="ECO:0000313" key="2">
    <source>
        <dbReference type="EMBL" id="OGG59538.1"/>
    </source>
</evidence>
<reference evidence="2 3" key="1">
    <citation type="journal article" date="2016" name="Nat. Commun.">
        <title>Thousands of microbial genomes shed light on interconnected biogeochemical processes in an aquifer system.</title>
        <authorList>
            <person name="Anantharaman K."/>
            <person name="Brown C.T."/>
            <person name="Hug L.A."/>
            <person name="Sharon I."/>
            <person name="Castelle C.J."/>
            <person name="Probst A.J."/>
            <person name="Thomas B.C."/>
            <person name="Singh A."/>
            <person name="Wilkins M.J."/>
            <person name="Karaoz U."/>
            <person name="Brodie E.L."/>
            <person name="Williams K.H."/>
            <person name="Hubbard S.S."/>
            <person name="Banfield J.F."/>
        </authorList>
    </citation>
    <scope>NUCLEOTIDE SEQUENCE [LARGE SCALE GENOMIC DNA]</scope>
</reference>
<keyword evidence="1" id="KW-0812">Transmembrane</keyword>
<dbReference type="EMBL" id="MFLF01000014">
    <property type="protein sequence ID" value="OGG59538.1"/>
    <property type="molecule type" value="Genomic_DNA"/>
</dbReference>
<evidence type="ECO:0000313" key="3">
    <source>
        <dbReference type="Proteomes" id="UP000178794"/>
    </source>
</evidence>
<sequence length="119" mass="12611">MKCYNQRCWAKRIGYYAVMLAALVLALHGLGAILGMDLSLTGILGVSAVAEGWAHVLLGGVGLVAMVAHCRCRNCEAATGNMDTDDMSTGGMSMSMGHNSTKKCDNCMQCKGGCTHHER</sequence>
<name>A0A1F6DDP1_9BACT</name>
<dbReference type="STRING" id="1798492.A3C89_01095"/>
<accession>A0A1F6DDP1</accession>
<evidence type="ECO:0000256" key="1">
    <source>
        <dbReference type="SAM" id="Phobius"/>
    </source>
</evidence>
<feature type="transmembrane region" description="Helical" evidence="1">
    <location>
        <begin position="12"/>
        <end position="34"/>
    </location>
</feature>
<comment type="caution">
    <text evidence="2">The sequence shown here is derived from an EMBL/GenBank/DDBJ whole genome shotgun (WGS) entry which is preliminary data.</text>
</comment>
<feature type="transmembrane region" description="Helical" evidence="1">
    <location>
        <begin position="40"/>
        <end position="64"/>
    </location>
</feature>
<organism evidence="2 3">
    <name type="scientific">Candidatus Kaiserbacteria bacterium RIFCSPHIGHO2_02_FULL_50_50</name>
    <dbReference type="NCBI Taxonomy" id="1798492"/>
    <lineage>
        <taxon>Bacteria</taxon>
        <taxon>Candidatus Kaiseribacteriota</taxon>
    </lineage>
</organism>
<gene>
    <name evidence="2" type="ORF">A3C89_01095</name>
</gene>
<proteinExistence type="predicted"/>
<protein>
    <submittedName>
        <fullName evidence="2">Uncharacterized protein</fullName>
    </submittedName>
</protein>
<keyword evidence="1" id="KW-1133">Transmembrane helix</keyword>
<dbReference type="AlphaFoldDB" id="A0A1F6DDP1"/>
<keyword evidence="1" id="KW-0472">Membrane</keyword>